<protein>
    <submittedName>
        <fullName evidence="1">Uncharacterized protein</fullName>
    </submittedName>
</protein>
<sequence>MPVHLCNKCCQPCPPPPPPPCPPPPCVASGCVVRDSSSNSRVIAQFNINGQTNIFTCNLSNSVQFFSCTHATLTYRSGDDLTGTRIFQGSVGTNEVTLTLGNGVVIHGVLDNSIGMNASENGSGVWEQT</sequence>
<gene>
    <name evidence="1" type="ORF">OBBRIDRAFT_420038</name>
</gene>
<evidence type="ECO:0000313" key="2">
    <source>
        <dbReference type="Proteomes" id="UP000250043"/>
    </source>
</evidence>
<name>A0A8E2AL80_9APHY</name>
<keyword evidence="2" id="KW-1185">Reference proteome</keyword>
<reference evidence="1 2" key="1">
    <citation type="submission" date="2016-07" db="EMBL/GenBank/DDBJ databases">
        <title>Draft genome of the white-rot fungus Obba rivulosa 3A-2.</title>
        <authorList>
            <consortium name="DOE Joint Genome Institute"/>
            <person name="Miettinen O."/>
            <person name="Riley R."/>
            <person name="Acob R."/>
            <person name="Barry K."/>
            <person name="Cullen D."/>
            <person name="De Vries R."/>
            <person name="Hainaut M."/>
            <person name="Hatakka A."/>
            <person name="Henrissat B."/>
            <person name="Hilden K."/>
            <person name="Kuo R."/>
            <person name="Labutti K."/>
            <person name="Lipzen A."/>
            <person name="Makela M.R."/>
            <person name="Sandor L."/>
            <person name="Spatafora J.W."/>
            <person name="Grigoriev I.V."/>
            <person name="Hibbett D.S."/>
        </authorList>
    </citation>
    <scope>NUCLEOTIDE SEQUENCE [LARGE SCALE GENOMIC DNA]</scope>
    <source>
        <strain evidence="1 2">3A-2</strain>
    </source>
</reference>
<dbReference type="OrthoDB" id="2998325at2759"/>
<dbReference type="Proteomes" id="UP000250043">
    <property type="component" value="Unassembled WGS sequence"/>
</dbReference>
<evidence type="ECO:0000313" key="1">
    <source>
        <dbReference type="EMBL" id="OCH84320.1"/>
    </source>
</evidence>
<accession>A0A8E2AL80</accession>
<proteinExistence type="predicted"/>
<organism evidence="1 2">
    <name type="scientific">Obba rivulosa</name>
    <dbReference type="NCBI Taxonomy" id="1052685"/>
    <lineage>
        <taxon>Eukaryota</taxon>
        <taxon>Fungi</taxon>
        <taxon>Dikarya</taxon>
        <taxon>Basidiomycota</taxon>
        <taxon>Agaricomycotina</taxon>
        <taxon>Agaricomycetes</taxon>
        <taxon>Polyporales</taxon>
        <taxon>Gelatoporiaceae</taxon>
        <taxon>Obba</taxon>
    </lineage>
</organism>
<dbReference type="AlphaFoldDB" id="A0A8E2AL80"/>
<dbReference type="EMBL" id="KV722690">
    <property type="protein sequence ID" value="OCH84320.1"/>
    <property type="molecule type" value="Genomic_DNA"/>
</dbReference>